<evidence type="ECO:0000256" key="14">
    <source>
        <dbReference type="SAM" id="SignalP"/>
    </source>
</evidence>
<evidence type="ECO:0000256" key="2">
    <source>
        <dbReference type="ARBA" id="ARBA00022527"/>
    </source>
</evidence>
<evidence type="ECO:0000256" key="8">
    <source>
        <dbReference type="ARBA" id="ARBA00022840"/>
    </source>
</evidence>
<reference evidence="17" key="2">
    <citation type="submission" date="2025-08" db="UniProtKB">
        <authorList>
            <consortium name="RefSeq"/>
        </authorList>
    </citation>
    <scope>IDENTIFICATION</scope>
    <source>
        <tissue evidence="17">Young leaves</tissue>
    </source>
</reference>
<keyword evidence="11" id="KW-0325">Glycoprotein</keyword>
<keyword evidence="2" id="KW-0723">Serine/threonine-protein kinase</keyword>
<evidence type="ECO:0000313" key="17">
    <source>
        <dbReference type="RefSeq" id="XP_027364786.1"/>
    </source>
</evidence>
<dbReference type="SMART" id="SM00220">
    <property type="entry name" value="S_TKc"/>
    <property type="match status" value="1"/>
</dbReference>
<dbReference type="PANTHER" id="PTHR46008">
    <property type="entry name" value="LEAF RUST 10 DISEASE-RESISTANCE LOCUS RECEPTOR-LIKE PROTEIN KINASE-LIKE 1.4"/>
    <property type="match status" value="1"/>
</dbReference>
<evidence type="ECO:0000256" key="9">
    <source>
        <dbReference type="ARBA" id="ARBA00022989"/>
    </source>
</evidence>
<gene>
    <name evidence="17" type="primary">LOC113871894</name>
</gene>
<evidence type="ECO:0000256" key="6">
    <source>
        <dbReference type="ARBA" id="ARBA00022741"/>
    </source>
</evidence>
<dbReference type="GeneID" id="113871894"/>
<keyword evidence="8 12" id="KW-0067">ATP-binding</keyword>
<dbReference type="InterPro" id="IPR017441">
    <property type="entry name" value="Protein_kinase_ATP_BS"/>
</dbReference>
<keyword evidence="10 13" id="KW-0472">Membrane</keyword>
<evidence type="ECO:0000256" key="4">
    <source>
        <dbReference type="ARBA" id="ARBA00022692"/>
    </source>
</evidence>
<sequence>MFQVDMLWMTLVILWAGIGNGDHEDCPPYFDCGSHGRFGYPFTKVERPDCGIWSIHGCDDHNPNSGQNVILSFGTTSIKVRKFELDFVTTTVYFIDEDLNKLLLSESCETFSHNVTLPPSSPLGYYTLLNNITLFKCNRILKVNPPKTFLKNTSCGYDIFIGPPHSDDVSQRSLAVCSMVQLPINGFAISANPFAFLTAEIPMQFLPSDECLLCLHHRGQCRLASQGKVYCAQRKDKRNSDWKPGWVLGNVIYSTMAGIGVIAPWIIIMFGLFFALRHCKRKYGSAQGPFQSRNTPVDPYENPDTETERIFFGVPVFSYKELQEATSNFDLTRKLGDGGFGSVYYGKLQDGREVAVKYLFENNYRRVQQFMNEIEILTRLRHRNLVSLYGCTSRHSRELLLVYEYVPNGTLAYHLHGDFGRASSLTWPIRMRIAIETATALAYLHASDIIHRDVKTNNILLDISFSVKVADFGLSRLLPNDVSHVSTAPQGTPGYLDPEYFQCYQLTDKSDVYSFGVVLIELISSMPAVDAGRERDEINLANLAIKKIQKGELGELVGPSLGFESDREVKRMLTSVAELAFQCVQGDKLLRPSMEQVLKTLVRIEGGNYEYEDLVQGNDDGDGTSHSEEVMFFTTRGTEVRVDLL</sequence>
<dbReference type="InterPro" id="IPR008271">
    <property type="entry name" value="Ser/Thr_kinase_AS"/>
</dbReference>
<keyword evidence="7" id="KW-0418">Kinase</keyword>
<accession>A0A8B8M7X9</accession>
<organism evidence="16 17">
    <name type="scientific">Abrus precatorius</name>
    <name type="common">Indian licorice</name>
    <name type="synonym">Glycine abrus</name>
    <dbReference type="NCBI Taxonomy" id="3816"/>
    <lineage>
        <taxon>Eukaryota</taxon>
        <taxon>Viridiplantae</taxon>
        <taxon>Streptophyta</taxon>
        <taxon>Embryophyta</taxon>
        <taxon>Tracheophyta</taxon>
        <taxon>Spermatophyta</taxon>
        <taxon>Magnoliopsida</taxon>
        <taxon>eudicotyledons</taxon>
        <taxon>Gunneridae</taxon>
        <taxon>Pentapetalae</taxon>
        <taxon>rosids</taxon>
        <taxon>fabids</taxon>
        <taxon>Fabales</taxon>
        <taxon>Fabaceae</taxon>
        <taxon>Papilionoideae</taxon>
        <taxon>50 kb inversion clade</taxon>
        <taxon>NPAAA clade</taxon>
        <taxon>indigoferoid/millettioid clade</taxon>
        <taxon>Abreae</taxon>
        <taxon>Abrus</taxon>
    </lineage>
</organism>
<keyword evidence="6 12" id="KW-0547">Nucleotide-binding</keyword>
<dbReference type="Pfam" id="PF00069">
    <property type="entry name" value="Pkinase"/>
    <property type="match status" value="1"/>
</dbReference>
<keyword evidence="4 13" id="KW-0812">Transmembrane</keyword>
<evidence type="ECO:0000256" key="11">
    <source>
        <dbReference type="ARBA" id="ARBA00023180"/>
    </source>
</evidence>
<evidence type="ECO:0000256" key="10">
    <source>
        <dbReference type="ARBA" id="ARBA00023136"/>
    </source>
</evidence>
<reference evidence="16" key="1">
    <citation type="journal article" date="2019" name="Toxins">
        <title>Detection of Abrin-Like and Prepropulchellin-Like Toxin Genes and Transcripts Using Whole Genome Sequencing and Full-Length Transcript Sequencing of Abrus precatorius.</title>
        <authorList>
            <person name="Hovde B.T."/>
            <person name="Daligault H.E."/>
            <person name="Hanschen E.R."/>
            <person name="Kunde Y.A."/>
            <person name="Johnson M.B."/>
            <person name="Starkenburg S.R."/>
            <person name="Johnson S.L."/>
        </authorList>
    </citation>
    <scope>NUCLEOTIDE SEQUENCE [LARGE SCALE GENOMIC DNA]</scope>
</reference>
<keyword evidence="9 13" id="KW-1133">Transmembrane helix</keyword>
<dbReference type="Gene3D" id="1.10.510.10">
    <property type="entry name" value="Transferase(Phosphotransferase) domain 1"/>
    <property type="match status" value="1"/>
</dbReference>
<dbReference type="PANTHER" id="PTHR46008:SF2">
    <property type="entry name" value="LEAF RUST 10 DISEASE-RESISTANCE LOCUS RECEPTOR-LIKE PROTEIN KINASE-LIKE 1.4"/>
    <property type="match status" value="1"/>
</dbReference>
<feature type="transmembrane region" description="Helical" evidence="13">
    <location>
        <begin position="251"/>
        <end position="276"/>
    </location>
</feature>
<keyword evidence="3" id="KW-0808">Transferase</keyword>
<dbReference type="Gene3D" id="3.30.200.20">
    <property type="entry name" value="Phosphorylase Kinase, domain 1"/>
    <property type="match status" value="1"/>
</dbReference>
<dbReference type="AlphaFoldDB" id="A0A8B8M7X9"/>
<dbReference type="RefSeq" id="XP_027364786.1">
    <property type="nucleotide sequence ID" value="XM_027508985.1"/>
</dbReference>
<evidence type="ECO:0000256" key="1">
    <source>
        <dbReference type="ARBA" id="ARBA00004167"/>
    </source>
</evidence>
<evidence type="ECO:0000256" key="12">
    <source>
        <dbReference type="PROSITE-ProRule" id="PRU10141"/>
    </source>
</evidence>
<evidence type="ECO:0000256" key="3">
    <source>
        <dbReference type="ARBA" id="ARBA00022679"/>
    </source>
</evidence>
<dbReference type="OrthoDB" id="4062651at2759"/>
<dbReference type="GO" id="GO:0004674">
    <property type="term" value="F:protein serine/threonine kinase activity"/>
    <property type="evidence" value="ECO:0007669"/>
    <property type="project" value="UniProtKB-KW"/>
</dbReference>
<evidence type="ECO:0000313" key="16">
    <source>
        <dbReference type="Proteomes" id="UP000694853"/>
    </source>
</evidence>
<evidence type="ECO:0000256" key="7">
    <source>
        <dbReference type="ARBA" id="ARBA00022777"/>
    </source>
</evidence>
<dbReference type="InterPro" id="IPR011009">
    <property type="entry name" value="Kinase-like_dom_sf"/>
</dbReference>
<dbReference type="KEGG" id="aprc:113871894"/>
<dbReference type="SUPFAM" id="SSF56112">
    <property type="entry name" value="Protein kinase-like (PK-like)"/>
    <property type="match status" value="1"/>
</dbReference>
<feature type="chain" id="PRO_5034143711" evidence="14">
    <location>
        <begin position="22"/>
        <end position="645"/>
    </location>
</feature>
<dbReference type="PROSITE" id="PS00107">
    <property type="entry name" value="PROTEIN_KINASE_ATP"/>
    <property type="match status" value="1"/>
</dbReference>
<protein>
    <submittedName>
        <fullName evidence="17">LEAF RUST 10 DISEASE-RESISTANCE LOCUS RECEPTOR-LIKE PROTEIN KINASE-like 1.1</fullName>
    </submittedName>
</protein>
<evidence type="ECO:0000256" key="13">
    <source>
        <dbReference type="SAM" id="Phobius"/>
    </source>
</evidence>
<proteinExistence type="predicted"/>
<dbReference type="GO" id="GO:0005524">
    <property type="term" value="F:ATP binding"/>
    <property type="evidence" value="ECO:0007669"/>
    <property type="project" value="UniProtKB-UniRule"/>
</dbReference>
<feature type="signal peptide" evidence="14">
    <location>
        <begin position="1"/>
        <end position="21"/>
    </location>
</feature>
<name>A0A8B8M7X9_ABRPR</name>
<dbReference type="PROSITE" id="PS50011">
    <property type="entry name" value="PROTEIN_KINASE_DOM"/>
    <property type="match status" value="1"/>
</dbReference>
<evidence type="ECO:0000259" key="15">
    <source>
        <dbReference type="PROSITE" id="PS50011"/>
    </source>
</evidence>
<feature type="domain" description="Protein kinase" evidence="15">
    <location>
        <begin position="329"/>
        <end position="604"/>
    </location>
</feature>
<feature type="binding site" evidence="12">
    <location>
        <position position="357"/>
    </location>
    <ligand>
        <name>ATP</name>
        <dbReference type="ChEBI" id="CHEBI:30616"/>
    </ligand>
</feature>
<dbReference type="InterPro" id="IPR000719">
    <property type="entry name" value="Prot_kinase_dom"/>
</dbReference>
<dbReference type="FunFam" id="1.10.510.10:FF:000161">
    <property type="entry name" value="Wall-associated receptor kinase-like 20"/>
    <property type="match status" value="1"/>
</dbReference>
<dbReference type="Proteomes" id="UP000694853">
    <property type="component" value="Unplaced"/>
</dbReference>
<keyword evidence="5 14" id="KW-0732">Signal</keyword>
<keyword evidence="16" id="KW-1185">Reference proteome</keyword>
<evidence type="ECO:0000256" key="5">
    <source>
        <dbReference type="ARBA" id="ARBA00022729"/>
    </source>
</evidence>
<dbReference type="GO" id="GO:0005886">
    <property type="term" value="C:plasma membrane"/>
    <property type="evidence" value="ECO:0007669"/>
    <property type="project" value="UniProtKB-ARBA"/>
</dbReference>
<dbReference type="PROSITE" id="PS00108">
    <property type="entry name" value="PROTEIN_KINASE_ST"/>
    <property type="match status" value="1"/>
</dbReference>
<comment type="subcellular location">
    <subcellularLocation>
        <location evidence="1">Membrane</location>
        <topology evidence="1">Single-pass membrane protein</topology>
    </subcellularLocation>
</comment>